<reference evidence="3" key="1">
    <citation type="submission" date="2021-03" db="EMBL/GenBank/DDBJ databases">
        <title>Revisited historic fungal species revealed as producer of novel bioactive compounds through whole genome sequencing and comparative genomics.</title>
        <authorList>
            <person name="Vignolle G.A."/>
            <person name="Hochenegger N."/>
            <person name="Mach R.L."/>
            <person name="Mach-Aigner A.R."/>
            <person name="Javad Rahimi M."/>
            <person name="Salim K.A."/>
            <person name="Chan C.M."/>
            <person name="Lim L.B.L."/>
            <person name="Cai F."/>
            <person name="Druzhinina I.S."/>
            <person name="U'Ren J.M."/>
            <person name="Derntl C."/>
        </authorList>
    </citation>
    <scope>NUCLEOTIDE SEQUENCE</scope>
    <source>
        <strain evidence="3">TUCIM 5799</strain>
    </source>
</reference>
<evidence type="ECO:0000313" key="3">
    <source>
        <dbReference type="EMBL" id="KAI1872569.1"/>
    </source>
</evidence>
<dbReference type="AlphaFoldDB" id="A0A9Q0AQI4"/>
<organism evidence="3 4">
    <name type="scientific">Neoarthrinium moseri</name>
    <dbReference type="NCBI Taxonomy" id="1658444"/>
    <lineage>
        <taxon>Eukaryota</taxon>
        <taxon>Fungi</taxon>
        <taxon>Dikarya</taxon>
        <taxon>Ascomycota</taxon>
        <taxon>Pezizomycotina</taxon>
        <taxon>Sordariomycetes</taxon>
        <taxon>Xylariomycetidae</taxon>
        <taxon>Amphisphaeriales</taxon>
        <taxon>Apiosporaceae</taxon>
        <taxon>Neoarthrinium</taxon>
    </lineage>
</organism>
<keyword evidence="4" id="KW-1185">Reference proteome</keyword>
<name>A0A9Q0AQI4_9PEZI</name>
<sequence length="314" mass="35030">MLSKTGILMALGAYGGLAAALPTEDVPAALERAFIDPSFNHTEHLELASRAAGCGDPPAENPRALCGALFQGDWKAAALAAAPQFNFARENPSYEACYPEGATNTKGDGINPGTGAPNGLSPGKDCTNPGKYTGSFSDGDPFPVYVDIRYCDGPQPTWRILYNLYYVHDSTHKHDWEVAAVVWKKTNHEGWWTRHAVVMSMHSKEKNYKWEDLFTVDGPEDKKRVEKDGGQKRNHPNLYIGMWKNGFFYNQKTSCHGQWCSTNDDEYRSNDWVRIPTASELKAASDLNKDWKWGGTTKPYDRMLKACDWEIPAI</sequence>
<feature type="signal peptide" evidence="2">
    <location>
        <begin position="1"/>
        <end position="20"/>
    </location>
</feature>
<comment type="caution">
    <text evidence="3">The sequence shown here is derived from an EMBL/GenBank/DDBJ whole genome shotgun (WGS) entry which is preliminary data.</text>
</comment>
<protein>
    <submittedName>
        <fullName evidence="3">Uncharacterized protein</fullName>
    </submittedName>
</protein>
<evidence type="ECO:0000313" key="4">
    <source>
        <dbReference type="Proteomes" id="UP000829685"/>
    </source>
</evidence>
<evidence type="ECO:0000256" key="1">
    <source>
        <dbReference type="SAM" id="MobiDB-lite"/>
    </source>
</evidence>
<accession>A0A9Q0AQI4</accession>
<gene>
    <name evidence="3" type="ORF">JX265_005449</name>
</gene>
<keyword evidence="2" id="KW-0732">Signal</keyword>
<dbReference type="Proteomes" id="UP000829685">
    <property type="component" value="Unassembled WGS sequence"/>
</dbReference>
<proteinExistence type="predicted"/>
<evidence type="ECO:0000256" key="2">
    <source>
        <dbReference type="SAM" id="SignalP"/>
    </source>
</evidence>
<dbReference type="EMBL" id="JAFIMR010000011">
    <property type="protein sequence ID" value="KAI1872569.1"/>
    <property type="molecule type" value="Genomic_DNA"/>
</dbReference>
<feature type="region of interest" description="Disordered" evidence="1">
    <location>
        <begin position="104"/>
        <end position="124"/>
    </location>
</feature>
<feature type="chain" id="PRO_5040319334" evidence="2">
    <location>
        <begin position="21"/>
        <end position="314"/>
    </location>
</feature>